<gene>
    <name evidence="4" type="ORF">DFP72DRAFT_1176704</name>
</gene>
<evidence type="ECO:0000313" key="5">
    <source>
        <dbReference type="Proteomes" id="UP000521943"/>
    </source>
</evidence>
<name>A0A8H6HD44_9AGAR</name>
<keyword evidence="5" id="KW-1185">Reference proteome</keyword>
<reference evidence="4 5" key="1">
    <citation type="submission" date="2020-07" db="EMBL/GenBank/DDBJ databases">
        <title>Comparative genomics of pyrophilous fungi reveals a link between fire events and developmental genes.</title>
        <authorList>
            <consortium name="DOE Joint Genome Institute"/>
            <person name="Steindorff A.S."/>
            <person name="Carver A."/>
            <person name="Calhoun S."/>
            <person name="Stillman K."/>
            <person name="Liu H."/>
            <person name="Lipzen A."/>
            <person name="Pangilinan J."/>
            <person name="Labutti K."/>
            <person name="Bruns T.D."/>
            <person name="Grigoriev I.V."/>
        </authorList>
    </citation>
    <scope>NUCLEOTIDE SEQUENCE [LARGE SCALE GENOMIC DNA]</scope>
    <source>
        <strain evidence="4 5">CBS 144469</strain>
    </source>
</reference>
<keyword evidence="2" id="KW-1133">Transmembrane helix</keyword>
<sequence>MEDLGALRAPIETLFWARRYTNCMSCTGITLILLEFIHSLPDEIHLLWPAPWSIPKALYYFVRYCTLLIIVATSLATFPPTLTVLQCRRLFILSGVACATVVFASEAILFVRVWAFSGRGRKMLVYLILQYFAVQGTLLVLVIKFVGGIYFIRYPFADMQFCRPLRGDNSLIGVAFALLLSSITVIMLIMAYLAHRRHRGLKSEILSVFYRDGVTYFICLSAMTSVNVFVNFAAPTDFQFLFLGLEVALHGILSTRMILHLRRADARGLGQDSFSGSGVQQQDGHRMSSLDFEPQVTNTSHPTSARTVEASP</sequence>
<feature type="transmembrane region" description="Helical" evidence="2">
    <location>
        <begin position="214"/>
        <end position="234"/>
    </location>
</feature>
<dbReference type="OrthoDB" id="3038503at2759"/>
<feature type="compositionally biased region" description="Polar residues" evidence="1">
    <location>
        <begin position="295"/>
        <end position="306"/>
    </location>
</feature>
<comment type="caution">
    <text evidence="4">The sequence shown here is derived from an EMBL/GenBank/DDBJ whole genome shotgun (WGS) entry which is preliminary data.</text>
</comment>
<evidence type="ECO:0000256" key="1">
    <source>
        <dbReference type="SAM" id="MobiDB-lite"/>
    </source>
</evidence>
<feature type="transmembrane region" description="Helical" evidence="2">
    <location>
        <begin position="90"/>
        <end position="111"/>
    </location>
</feature>
<accession>A0A8H6HD44</accession>
<evidence type="ECO:0000313" key="4">
    <source>
        <dbReference type="EMBL" id="KAF6744748.1"/>
    </source>
</evidence>
<proteinExistence type="predicted"/>
<keyword evidence="2" id="KW-0812">Transmembrane</keyword>
<keyword evidence="2" id="KW-0472">Membrane</keyword>
<feature type="transmembrane region" description="Helical" evidence="2">
    <location>
        <begin position="123"/>
        <end position="152"/>
    </location>
</feature>
<dbReference type="InterPro" id="IPR045340">
    <property type="entry name" value="DUF6533"/>
</dbReference>
<feature type="region of interest" description="Disordered" evidence="1">
    <location>
        <begin position="291"/>
        <end position="312"/>
    </location>
</feature>
<evidence type="ECO:0000259" key="3">
    <source>
        <dbReference type="Pfam" id="PF20151"/>
    </source>
</evidence>
<dbReference type="Proteomes" id="UP000521943">
    <property type="component" value="Unassembled WGS sequence"/>
</dbReference>
<evidence type="ECO:0000256" key="2">
    <source>
        <dbReference type="SAM" id="Phobius"/>
    </source>
</evidence>
<dbReference type="Pfam" id="PF20151">
    <property type="entry name" value="DUF6533"/>
    <property type="match status" value="1"/>
</dbReference>
<dbReference type="EMBL" id="JACGCI010000115">
    <property type="protein sequence ID" value="KAF6744748.1"/>
    <property type="molecule type" value="Genomic_DNA"/>
</dbReference>
<dbReference type="AlphaFoldDB" id="A0A8H6HD44"/>
<organism evidence="4 5">
    <name type="scientific">Ephemerocybe angulata</name>
    <dbReference type="NCBI Taxonomy" id="980116"/>
    <lineage>
        <taxon>Eukaryota</taxon>
        <taxon>Fungi</taxon>
        <taxon>Dikarya</taxon>
        <taxon>Basidiomycota</taxon>
        <taxon>Agaricomycotina</taxon>
        <taxon>Agaricomycetes</taxon>
        <taxon>Agaricomycetidae</taxon>
        <taxon>Agaricales</taxon>
        <taxon>Agaricineae</taxon>
        <taxon>Psathyrellaceae</taxon>
        <taxon>Ephemerocybe</taxon>
    </lineage>
</organism>
<feature type="transmembrane region" description="Helical" evidence="2">
    <location>
        <begin position="57"/>
        <end position="78"/>
    </location>
</feature>
<protein>
    <recommendedName>
        <fullName evidence="3">DUF6533 domain-containing protein</fullName>
    </recommendedName>
</protein>
<feature type="domain" description="DUF6533" evidence="3">
    <location>
        <begin position="28"/>
        <end position="68"/>
    </location>
</feature>
<feature type="transmembrane region" description="Helical" evidence="2">
    <location>
        <begin position="172"/>
        <end position="193"/>
    </location>
</feature>